<dbReference type="InterPro" id="IPR000595">
    <property type="entry name" value="cNMP-bd_dom"/>
</dbReference>
<gene>
    <name evidence="2" type="ORF">H4K34_04045</name>
</gene>
<proteinExistence type="predicted"/>
<reference evidence="2 3" key="1">
    <citation type="submission" date="2020-08" db="EMBL/GenBank/DDBJ databases">
        <title>Croceimicrobium hydrocarbonivorans gen. nov., sp. nov., a novel marine bacterium isolated from a bacterial consortium that degrades polyethylene terephthalate.</title>
        <authorList>
            <person name="Liu R."/>
        </authorList>
    </citation>
    <scope>NUCLEOTIDE SEQUENCE [LARGE SCALE GENOMIC DNA]</scope>
    <source>
        <strain evidence="2 3">A20-9</strain>
    </source>
</reference>
<dbReference type="SUPFAM" id="SSF51206">
    <property type="entry name" value="cAMP-binding domain-like"/>
    <property type="match status" value="1"/>
</dbReference>
<dbReference type="SMART" id="SM00100">
    <property type="entry name" value="cNMP"/>
    <property type="match status" value="1"/>
</dbReference>
<dbReference type="CDD" id="cd00038">
    <property type="entry name" value="CAP_ED"/>
    <property type="match status" value="1"/>
</dbReference>
<sequence length="195" mass="22368">MTDLQVELRKLITSFPFLKAEEVDIIVEKTNLKAFKKGHVLLSEGEIAKECYAVIKGCVREYRLKDGQEKTTAFFTEGQAVNSFSSYTNHLASKHYLVCAEDCVLTVGTQSLIDQMCERLPRLKEFLSQEVEKEAGALQERMAFFMSSSPEERFKDLMENNPQLMNRVPQHQIASYLGITPESMSRIKKRAYQKK</sequence>
<accession>A0A7H0VH28</accession>
<feature type="domain" description="Cyclic nucleotide-binding" evidence="1">
    <location>
        <begin position="14"/>
        <end position="89"/>
    </location>
</feature>
<dbReference type="Gene3D" id="2.60.120.10">
    <property type="entry name" value="Jelly Rolls"/>
    <property type="match status" value="1"/>
</dbReference>
<dbReference type="InterPro" id="IPR018490">
    <property type="entry name" value="cNMP-bd_dom_sf"/>
</dbReference>
<evidence type="ECO:0000313" key="2">
    <source>
        <dbReference type="EMBL" id="QNR25026.1"/>
    </source>
</evidence>
<name>A0A7H0VH28_9FLAO</name>
<dbReference type="InterPro" id="IPR014710">
    <property type="entry name" value="RmlC-like_jellyroll"/>
</dbReference>
<dbReference type="EMBL" id="CP060139">
    <property type="protein sequence ID" value="QNR25026.1"/>
    <property type="molecule type" value="Genomic_DNA"/>
</dbReference>
<evidence type="ECO:0000313" key="3">
    <source>
        <dbReference type="Proteomes" id="UP000516305"/>
    </source>
</evidence>
<dbReference type="Pfam" id="PF00027">
    <property type="entry name" value="cNMP_binding"/>
    <property type="match status" value="1"/>
</dbReference>
<protein>
    <submittedName>
        <fullName evidence="2">Crp/Fnr family transcriptional regulator</fullName>
    </submittedName>
</protein>
<dbReference type="KEGG" id="chyd:H4K34_04045"/>
<dbReference type="RefSeq" id="WP_210759551.1">
    <property type="nucleotide sequence ID" value="NZ_CP060139.1"/>
</dbReference>
<keyword evidence="3" id="KW-1185">Reference proteome</keyword>
<organism evidence="2 3">
    <name type="scientific">Croceimicrobium hydrocarbonivorans</name>
    <dbReference type="NCBI Taxonomy" id="2761580"/>
    <lineage>
        <taxon>Bacteria</taxon>
        <taxon>Pseudomonadati</taxon>
        <taxon>Bacteroidota</taxon>
        <taxon>Flavobacteriia</taxon>
        <taxon>Flavobacteriales</taxon>
        <taxon>Owenweeksiaceae</taxon>
        <taxon>Croceimicrobium</taxon>
    </lineage>
</organism>
<evidence type="ECO:0000259" key="1">
    <source>
        <dbReference type="PROSITE" id="PS50042"/>
    </source>
</evidence>
<dbReference type="Proteomes" id="UP000516305">
    <property type="component" value="Chromosome"/>
</dbReference>
<dbReference type="PROSITE" id="PS50042">
    <property type="entry name" value="CNMP_BINDING_3"/>
    <property type="match status" value="1"/>
</dbReference>
<dbReference type="AlphaFoldDB" id="A0A7H0VH28"/>